<proteinExistence type="predicted"/>
<accession>M7B3D3</accession>
<dbReference type="EMBL" id="KB552681">
    <property type="protein sequence ID" value="EMP29995.1"/>
    <property type="molecule type" value="Genomic_DNA"/>
</dbReference>
<dbReference type="AlphaFoldDB" id="M7B3D3"/>
<protein>
    <submittedName>
        <fullName evidence="1">Uncharacterized protein</fullName>
    </submittedName>
</protein>
<organism evidence="1 2">
    <name type="scientific">Chelonia mydas</name>
    <name type="common">Green sea-turtle</name>
    <name type="synonym">Chelonia agassizi</name>
    <dbReference type="NCBI Taxonomy" id="8469"/>
    <lineage>
        <taxon>Eukaryota</taxon>
        <taxon>Metazoa</taxon>
        <taxon>Chordata</taxon>
        <taxon>Craniata</taxon>
        <taxon>Vertebrata</taxon>
        <taxon>Euteleostomi</taxon>
        <taxon>Archelosauria</taxon>
        <taxon>Testudinata</taxon>
        <taxon>Testudines</taxon>
        <taxon>Cryptodira</taxon>
        <taxon>Durocryptodira</taxon>
        <taxon>Americhelydia</taxon>
        <taxon>Chelonioidea</taxon>
        <taxon>Cheloniidae</taxon>
        <taxon>Chelonia</taxon>
    </lineage>
</organism>
<keyword evidence="2" id="KW-1185">Reference proteome</keyword>
<gene>
    <name evidence="1" type="ORF">UY3_12889</name>
</gene>
<evidence type="ECO:0000313" key="1">
    <source>
        <dbReference type="EMBL" id="EMP29995.1"/>
    </source>
</evidence>
<evidence type="ECO:0000313" key="2">
    <source>
        <dbReference type="Proteomes" id="UP000031443"/>
    </source>
</evidence>
<name>M7B3D3_CHEMY</name>
<sequence>MCSKGRENASDLLTRKSSRLPERGLCRNALDGPKVILDVSETQELVVTQQNNASVEQGEGELVLRKIPEEKNFQGSLCKQFAATEECGSDLIKEHSVPNSQKFSVVNGSMDFPFERSSVDSFEKRKGGLVAP</sequence>
<dbReference type="Proteomes" id="UP000031443">
    <property type="component" value="Unassembled WGS sequence"/>
</dbReference>
<reference evidence="2" key="1">
    <citation type="journal article" date="2013" name="Nat. Genet.">
        <title>The draft genomes of soft-shell turtle and green sea turtle yield insights into the development and evolution of the turtle-specific body plan.</title>
        <authorList>
            <person name="Wang Z."/>
            <person name="Pascual-Anaya J."/>
            <person name="Zadissa A."/>
            <person name="Li W."/>
            <person name="Niimura Y."/>
            <person name="Huang Z."/>
            <person name="Li C."/>
            <person name="White S."/>
            <person name="Xiong Z."/>
            <person name="Fang D."/>
            <person name="Wang B."/>
            <person name="Ming Y."/>
            <person name="Chen Y."/>
            <person name="Zheng Y."/>
            <person name="Kuraku S."/>
            <person name="Pignatelli M."/>
            <person name="Herrero J."/>
            <person name="Beal K."/>
            <person name="Nozawa M."/>
            <person name="Li Q."/>
            <person name="Wang J."/>
            <person name="Zhang H."/>
            <person name="Yu L."/>
            <person name="Shigenobu S."/>
            <person name="Wang J."/>
            <person name="Liu J."/>
            <person name="Flicek P."/>
            <person name="Searle S."/>
            <person name="Wang J."/>
            <person name="Kuratani S."/>
            <person name="Yin Y."/>
            <person name="Aken B."/>
            <person name="Zhang G."/>
            <person name="Irie N."/>
        </authorList>
    </citation>
    <scope>NUCLEOTIDE SEQUENCE [LARGE SCALE GENOMIC DNA]</scope>
</reference>